<organism evidence="2 3">
    <name type="scientific">Leptospira weilii str. 2006001855</name>
    <dbReference type="NCBI Taxonomy" id="996804"/>
    <lineage>
        <taxon>Bacteria</taxon>
        <taxon>Pseudomonadati</taxon>
        <taxon>Spirochaetota</taxon>
        <taxon>Spirochaetia</taxon>
        <taxon>Leptospirales</taxon>
        <taxon>Leptospiraceae</taxon>
        <taxon>Leptospira</taxon>
    </lineage>
</organism>
<evidence type="ECO:0000256" key="1">
    <source>
        <dbReference type="SAM" id="Phobius"/>
    </source>
</evidence>
<comment type="caution">
    <text evidence="2">The sequence shown here is derived from an EMBL/GenBank/DDBJ whole genome shotgun (WGS) entry which is preliminary data.</text>
</comment>
<protein>
    <submittedName>
        <fullName evidence="2">Uncharacterized protein</fullName>
    </submittedName>
</protein>
<evidence type="ECO:0000313" key="2">
    <source>
        <dbReference type="EMBL" id="EMM72059.1"/>
    </source>
</evidence>
<dbReference type="EMBL" id="AFJM02000042">
    <property type="protein sequence ID" value="EMM72059.1"/>
    <property type="molecule type" value="Genomic_DNA"/>
</dbReference>
<keyword evidence="1" id="KW-1133">Transmembrane helix</keyword>
<feature type="transmembrane region" description="Helical" evidence="1">
    <location>
        <begin position="47"/>
        <end position="63"/>
    </location>
</feature>
<keyword evidence="1" id="KW-0812">Transmembrane</keyword>
<evidence type="ECO:0000313" key="3">
    <source>
        <dbReference type="Proteomes" id="UP000012101"/>
    </source>
</evidence>
<accession>M6FPK2</accession>
<name>M6FPK2_9LEPT</name>
<gene>
    <name evidence="2" type="ORF">LEP1GSC038_3732</name>
</gene>
<dbReference type="Proteomes" id="UP000012101">
    <property type="component" value="Unassembled WGS sequence"/>
</dbReference>
<reference evidence="2 3" key="1">
    <citation type="submission" date="2013-01" db="EMBL/GenBank/DDBJ databases">
        <authorList>
            <person name="Harkins D.M."/>
            <person name="Durkin A.S."/>
            <person name="Brinkac L.M."/>
            <person name="Haft D.H."/>
            <person name="Selengut J.D."/>
            <person name="Sanka R."/>
            <person name="DePew J."/>
            <person name="Purushe J."/>
            <person name="Hospenthal D.R."/>
            <person name="Murray C.K."/>
            <person name="Pimentel G."/>
            <person name="Wasfy M."/>
            <person name="Vinetz J.M."/>
            <person name="Sutton G.G."/>
            <person name="Nierman W.C."/>
            <person name="Fouts D.E."/>
        </authorList>
    </citation>
    <scope>NUCLEOTIDE SEQUENCE [LARGE SCALE GENOMIC DNA]</scope>
    <source>
        <strain evidence="2 3">2006001855</strain>
    </source>
</reference>
<keyword evidence="1" id="KW-0472">Membrane</keyword>
<sequence length="64" mass="7385">MILKNKQPVLQKYNGSQTLSQTGNSRLSRGIFQHSNFQKRIFTYPRISYIYSLAIVGILSMSLF</sequence>
<dbReference type="AlphaFoldDB" id="M6FPK2"/>
<proteinExistence type="predicted"/>